<gene>
    <name evidence="1" type="ORF">A2527_12065</name>
</gene>
<proteinExistence type="predicted"/>
<name>A0A1F6GD57_9PROT</name>
<evidence type="ECO:0000313" key="1">
    <source>
        <dbReference type="EMBL" id="OGG96051.1"/>
    </source>
</evidence>
<dbReference type="Proteomes" id="UP000178449">
    <property type="component" value="Unassembled WGS sequence"/>
</dbReference>
<comment type="caution">
    <text evidence="1">The sequence shown here is derived from an EMBL/GenBank/DDBJ whole genome shotgun (WGS) entry which is preliminary data.</text>
</comment>
<sequence length="139" mass="15582">MTPGTLLLNKDFPKHDGSIGNKFLLVLNDGTVFPYITVLITSKQKNRGTVFGCQSSDRFPNFFLPKGCCYLDLNSWVQLEEYKEIEQGLMSQRQLENKLKLICTLSDDLIAAIVNCAISTPDISGNQINELRRTLANLP</sequence>
<accession>A0A1F6GD57</accession>
<dbReference type="STRING" id="1817772.A2527_12065"/>
<organism evidence="1 2">
    <name type="scientific">Candidatus Lambdaproteobacteria bacterium RIFOXYD2_FULL_50_16</name>
    <dbReference type="NCBI Taxonomy" id="1817772"/>
    <lineage>
        <taxon>Bacteria</taxon>
        <taxon>Pseudomonadati</taxon>
        <taxon>Pseudomonadota</taxon>
        <taxon>Candidatus Lambdaproteobacteria</taxon>
    </lineage>
</organism>
<dbReference type="AlphaFoldDB" id="A0A1F6GD57"/>
<protein>
    <submittedName>
        <fullName evidence="1">Uncharacterized protein</fullName>
    </submittedName>
</protein>
<dbReference type="EMBL" id="MFNE01000019">
    <property type="protein sequence ID" value="OGG96051.1"/>
    <property type="molecule type" value="Genomic_DNA"/>
</dbReference>
<evidence type="ECO:0000313" key="2">
    <source>
        <dbReference type="Proteomes" id="UP000178449"/>
    </source>
</evidence>
<reference evidence="1 2" key="1">
    <citation type="journal article" date="2016" name="Nat. Commun.">
        <title>Thousands of microbial genomes shed light on interconnected biogeochemical processes in an aquifer system.</title>
        <authorList>
            <person name="Anantharaman K."/>
            <person name="Brown C.T."/>
            <person name="Hug L.A."/>
            <person name="Sharon I."/>
            <person name="Castelle C.J."/>
            <person name="Probst A.J."/>
            <person name="Thomas B.C."/>
            <person name="Singh A."/>
            <person name="Wilkins M.J."/>
            <person name="Karaoz U."/>
            <person name="Brodie E.L."/>
            <person name="Williams K.H."/>
            <person name="Hubbard S.S."/>
            <person name="Banfield J.F."/>
        </authorList>
    </citation>
    <scope>NUCLEOTIDE SEQUENCE [LARGE SCALE GENOMIC DNA]</scope>
</reference>